<dbReference type="KEGG" id="eaz:JHT90_13575"/>
<dbReference type="InterPro" id="IPR027417">
    <property type="entry name" value="P-loop_NTPase"/>
</dbReference>
<dbReference type="Gene3D" id="1.10.8.60">
    <property type="match status" value="1"/>
</dbReference>
<dbReference type="SUPFAM" id="SSF52540">
    <property type="entry name" value="P-loop containing nucleoside triphosphate hydrolases"/>
    <property type="match status" value="1"/>
</dbReference>
<name>A0A974NF01_9GAMM</name>
<evidence type="ECO:0000259" key="2">
    <source>
        <dbReference type="Pfam" id="PF22688"/>
    </source>
</evidence>
<reference evidence="3 4" key="1">
    <citation type="submission" date="2021-01" db="EMBL/GenBank/DDBJ databases">
        <title>Entomomonas sp. F2A isolated from a house cricket (Acheta domesticus).</title>
        <authorList>
            <person name="Spergser J."/>
            <person name="Busse H.-J."/>
        </authorList>
    </citation>
    <scope>NUCLEOTIDE SEQUENCE [LARGE SCALE GENOMIC DNA]</scope>
    <source>
        <strain evidence="3 4">F2A</strain>
    </source>
</reference>
<dbReference type="InterPro" id="IPR013317">
    <property type="entry name" value="DnaA_dom"/>
</dbReference>
<protein>
    <submittedName>
        <fullName evidence="3">DnaA regulatory inactivator Hda</fullName>
    </submittedName>
</protein>
<dbReference type="AlphaFoldDB" id="A0A974NF01"/>
<dbReference type="GO" id="GO:0006270">
    <property type="term" value="P:DNA replication initiation"/>
    <property type="evidence" value="ECO:0007669"/>
    <property type="project" value="TreeGrafter"/>
</dbReference>
<sequence>MKKPTQLALSIHLADDVSFSNYYAGSNAAALKYVERLCDPEAGWVESLIYLWGSKGVGCSHLLQAACLQLQLAGRNAIYLPLNELVCYTPDILENLEQYDLVCLDDLQLIVNNKVWQEALFHLFNRLRDNGKHLLIAADRSPRALNLELADLQSRLMLALVFQLHILSDEDKLKALQLRASARGITLSDEVGHFILAREERNLANLFLLLDKLDKASLEARHKLTIPFVKQVLNW</sequence>
<dbReference type="Pfam" id="PF22688">
    <property type="entry name" value="Hda_lid"/>
    <property type="match status" value="1"/>
</dbReference>
<dbReference type="GO" id="GO:0032297">
    <property type="term" value="P:negative regulation of DNA-templated DNA replication initiation"/>
    <property type="evidence" value="ECO:0007669"/>
    <property type="project" value="InterPro"/>
</dbReference>
<dbReference type="InterPro" id="IPR017788">
    <property type="entry name" value="Hda"/>
</dbReference>
<evidence type="ECO:0000313" key="4">
    <source>
        <dbReference type="Proteomes" id="UP000595278"/>
    </source>
</evidence>
<dbReference type="NCBIfam" id="TIGR03420">
    <property type="entry name" value="DnaA_homol_Hda"/>
    <property type="match status" value="1"/>
</dbReference>
<dbReference type="Pfam" id="PF00308">
    <property type="entry name" value="Bac_DnaA"/>
    <property type="match status" value="1"/>
</dbReference>
<organism evidence="3 4">
    <name type="scientific">Entomomonas asaccharolytica</name>
    <dbReference type="NCBI Taxonomy" id="2785331"/>
    <lineage>
        <taxon>Bacteria</taxon>
        <taxon>Pseudomonadati</taxon>
        <taxon>Pseudomonadota</taxon>
        <taxon>Gammaproteobacteria</taxon>
        <taxon>Pseudomonadales</taxon>
        <taxon>Pseudomonadaceae</taxon>
        <taxon>Entomomonas</taxon>
    </lineage>
</organism>
<dbReference type="InterPro" id="IPR055199">
    <property type="entry name" value="Hda_lid"/>
</dbReference>
<dbReference type="PANTHER" id="PTHR30050:SF5">
    <property type="entry name" value="DNAA REGULATORY INACTIVATOR HDA"/>
    <property type="match status" value="1"/>
</dbReference>
<dbReference type="Proteomes" id="UP000595278">
    <property type="component" value="Chromosome"/>
</dbReference>
<proteinExistence type="predicted"/>
<dbReference type="EMBL" id="CP067393">
    <property type="protein sequence ID" value="QQP85390.1"/>
    <property type="molecule type" value="Genomic_DNA"/>
</dbReference>
<dbReference type="Gene3D" id="3.40.50.300">
    <property type="entry name" value="P-loop containing nucleotide triphosphate hydrolases"/>
    <property type="match status" value="1"/>
</dbReference>
<keyword evidence="4" id="KW-1185">Reference proteome</keyword>
<feature type="domain" description="Chromosomal replication initiator protein DnaA ATPAse" evidence="1">
    <location>
        <begin position="16"/>
        <end position="161"/>
    </location>
</feature>
<gene>
    <name evidence="3" type="primary">hda</name>
    <name evidence="3" type="ORF">JHT90_13575</name>
</gene>
<dbReference type="RefSeq" id="WP_201091927.1">
    <property type="nucleotide sequence ID" value="NZ_CP067393.1"/>
</dbReference>
<accession>A0A974NF01</accession>
<evidence type="ECO:0000313" key="3">
    <source>
        <dbReference type="EMBL" id="QQP85390.1"/>
    </source>
</evidence>
<dbReference type="PANTHER" id="PTHR30050">
    <property type="entry name" value="CHROMOSOMAL REPLICATION INITIATOR PROTEIN DNAA"/>
    <property type="match status" value="1"/>
</dbReference>
<feature type="domain" description="Hda lid" evidence="2">
    <location>
        <begin position="169"/>
        <end position="233"/>
    </location>
</feature>
<evidence type="ECO:0000259" key="1">
    <source>
        <dbReference type="Pfam" id="PF00308"/>
    </source>
</evidence>